<reference evidence="2" key="2">
    <citation type="submission" date="2025-09" db="UniProtKB">
        <authorList>
            <consortium name="Ensembl"/>
        </authorList>
    </citation>
    <scope>IDENTIFICATION</scope>
</reference>
<dbReference type="InterPro" id="IPR013083">
    <property type="entry name" value="Znf_RING/FYVE/PHD"/>
</dbReference>
<dbReference type="SUPFAM" id="SSF57903">
    <property type="entry name" value="FYVE/PHD zinc finger"/>
    <property type="match status" value="1"/>
</dbReference>
<dbReference type="Bgee" id="ENSNBRG00000005653">
    <property type="expression patterns" value="Expressed in brain and 2 other cell types or tissues"/>
</dbReference>
<evidence type="ECO:0000313" key="3">
    <source>
        <dbReference type="Proteomes" id="UP000261580"/>
    </source>
</evidence>
<reference evidence="2" key="1">
    <citation type="submission" date="2025-08" db="UniProtKB">
        <authorList>
            <consortium name="Ensembl"/>
        </authorList>
    </citation>
    <scope>IDENTIFICATION</scope>
</reference>
<dbReference type="InterPro" id="IPR011011">
    <property type="entry name" value="Znf_FYVE_PHD"/>
</dbReference>
<proteinExistence type="predicted"/>
<dbReference type="AlphaFoldDB" id="A0A3Q4GEW3"/>
<dbReference type="GeneTree" id="ENSGT00940000158618"/>
<dbReference type="InterPro" id="IPR041282">
    <property type="entry name" value="FYVE_2"/>
</dbReference>
<evidence type="ECO:0000313" key="2">
    <source>
        <dbReference type="Ensembl" id="ENSNBRP00000007236.1"/>
    </source>
</evidence>
<dbReference type="Pfam" id="PF02318">
    <property type="entry name" value="FYVE_2"/>
    <property type="match status" value="1"/>
</dbReference>
<dbReference type="InterPro" id="IPR010911">
    <property type="entry name" value="Rab_BD"/>
</dbReference>
<organism evidence="2 3">
    <name type="scientific">Neolamprologus brichardi</name>
    <name type="common">Fairy cichlid</name>
    <name type="synonym">Lamprologus brichardi</name>
    <dbReference type="NCBI Taxonomy" id="32507"/>
    <lineage>
        <taxon>Eukaryota</taxon>
        <taxon>Metazoa</taxon>
        <taxon>Chordata</taxon>
        <taxon>Craniata</taxon>
        <taxon>Vertebrata</taxon>
        <taxon>Euteleostomi</taxon>
        <taxon>Actinopterygii</taxon>
        <taxon>Neopterygii</taxon>
        <taxon>Teleostei</taxon>
        <taxon>Neoteleostei</taxon>
        <taxon>Acanthomorphata</taxon>
        <taxon>Ovalentaria</taxon>
        <taxon>Cichlomorphae</taxon>
        <taxon>Cichliformes</taxon>
        <taxon>Cichlidae</taxon>
        <taxon>African cichlids</taxon>
        <taxon>Pseudocrenilabrinae</taxon>
        <taxon>Lamprologini</taxon>
        <taxon>Neolamprologus</taxon>
    </lineage>
</organism>
<dbReference type="GO" id="GO:0006886">
    <property type="term" value="P:intracellular protein transport"/>
    <property type="evidence" value="ECO:0007669"/>
    <property type="project" value="InterPro"/>
</dbReference>
<evidence type="ECO:0000259" key="1">
    <source>
        <dbReference type="PROSITE" id="PS50916"/>
    </source>
</evidence>
<dbReference type="STRING" id="32507.ENSNBRP00000007236"/>
<feature type="domain" description="RabBD" evidence="1">
    <location>
        <begin position="5"/>
        <end position="76"/>
    </location>
</feature>
<accession>A0A3Q4GEW3</accession>
<dbReference type="GO" id="GO:0031267">
    <property type="term" value="F:small GTPase binding"/>
    <property type="evidence" value="ECO:0007669"/>
    <property type="project" value="InterPro"/>
</dbReference>
<name>A0A3Q4GEW3_NEOBR</name>
<keyword evidence="3" id="KW-1185">Reference proteome</keyword>
<dbReference type="PROSITE" id="PS50916">
    <property type="entry name" value="RABBD"/>
    <property type="match status" value="1"/>
</dbReference>
<dbReference type="Gene3D" id="3.30.40.10">
    <property type="entry name" value="Zinc/RING finger domain, C3HC4 (zinc finger)"/>
    <property type="match status" value="1"/>
</dbReference>
<protein>
    <recommendedName>
        <fullName evidence="1">RabBD domain-containing protein</fullName>
    </recommendedName>
</protein>
<dbReference type="OMA" id="DLSTEXK"/>
<sequence>IGRKDLNLSFLLEHEREMILKVLQKDEKLRKREEKRIRLKNELLEVKQKGFIRPHDLGARQCTRCLKTLGLIFDRGDLCPEVKKAAPSKQEKPEPAVSNRLTVLNGARRKG</sequence>
<dbReference type="Ensembl" id="ENSNBRT00000007440.1">
    <property type="protein sequence ID" value="ENSNBRP00000007236.1"/>
    <property type="gene ID" value="ENSNBRG00000005653.1"/>
</dbReference>
<dbReference type="Proteomes" id="UP000261580">
    <property type="component" value="Unassembled WGS sequence"/>
</dbReference>